<comment type="caution">
    <text evidence="6">The sequence shown here is derived from an EMBL/GenBank/DDBJ whole genome shotgun (WGS) entry which is preliminary data.</text>
</comment>
<feature type="domain" description="DNA-directed RNA polymerase RBP11-like dimerisation" evidence="5">
    <location>
        <begin position="13"/>
        <end position="86"/>
    </location>
</feature>
<dbReference type="PANTHER" id="PTHR13946">
    <property type="entry name" value="DNA-DIRECTED RNA POLYMERASE I,II,III"/>
    <property type="match status" value="1"/>
</dbReference>
<dbReference type="Pfam" id="PF13656">
    <property type="entry name" value="RNA_pol_L_2"/>
    <property type="match status" value="1"/>
</dbReference>
<comment type="similarity">
    <text evidence="3 4">Belongs to the archaeal Rpo11/eukaryotic RPB11/RPC19 RNA polymerase subunit family.</text>
</comment>
<name>A0A7C3EVP5_9CREN</name>
<dbReference type="GO" id="GO:0003899">
    <property type="term" value="F:DNA-directed RNA polymerase activity"/>
    <property type="evidence" value="ECO:0007669"/>
    <property type="project" value="UniProtKB-UniRule"/>
</dbReference>
<dbReference type="InterPro" id="IPR008193">
    <property type="entry name" value="RNA_pol_Rpb11_13-16kDa_CS"/>
</dbReference>
<keyword evidence="1 4" id="KW-0240">DNA-directed RNA polymerase</keyword>
<dbReference type="EMBL" id="DSTX01000001">
    <property type="protein sequence ID" value="HFK19903.1"/>
    <property type="molecule type" value="Genomic_DNA"/>
</dbReference>
<dbReference type="InterPro" id="IPR022905">
    <property type="entry name" value="Rpo11-like"/>
</dbReference>
<dbReference type="GO" id="GO:0046983">
    <property type="term" value="F:protein dimerization activity"/>
    <property type="evidence" value="ECO:0007669"/>
    <property type="project" value="InterPro"/>
</dbReference>
<protein>
    <recommendedName>
        <fullName evidence="4">DNA-directed RNA polymerase subunit Rpo11</fullName>
        <ecNumber evidence="4">2.7.7.6</ecNumber>
    </recommendedName>
    <alternativeName>
        <fullName evidence="4">DNA-directed RNA polymerase subunit L</fullName>
    </alternativeName>
</protein>
<dbReference type="InterPro" id="IPR009025">
    <property type="entry name" value="RBP11-like_dimer"/>
</dbReference>
<keyword evidence="4" id="KW-0808">Transferase</keyword>
<dbReference type="GO" id="GO:0006351">
    <property type="term" value="P:DNA-templated transcription"/>
    <property type="evidence" value="ECO:0007669"/>
    <property type="project" value="UniProtKB-UniRule"/>
</dbReference>
<reference evidence="6" key="1">
    <citation type="journal article" date="2020" name="mSystems">
        <title>Genome- and Community-Level Interaction Insights into Carbon Utilization and Element Cycling Functions of Hydrothermarchaeota in Hydrothermal Sediment.</title>
        <authorList>
            <person name="Zhou Z."/>
            <person name="Liu Y."/>
            <person name="Xu W."/>
            <person name="Pan J."/>
            <person name="Luo Z.H."/>
            <person name="Li M."/>
        </authorList>
    </citation>
    <scope>NUCLEOTIDE SEQUENCE [LARGE SCALE GENOMIC DNA]</scope>
    <source>
        <strain evidence="6">SpSt-468</strain>
    </source>
</reference>
<dbReference type="GO" id="GO:0003677">
    <property type="term" value="F:DNA binding"/>
    <property type="evidence" value="ECO:0007669"/>
    <property type="project" value="InterPro"/>
</dbReference>
<dbReference type="InterPro" id="IPR036603">
    <property type="entry name" value="RBP11-like"/>
</dbReference>
<comment type="catalytic activity">
    <reaction evidence="4">
        <text>RNA(n) + a ribonucleoside 5'-triphosphate = RNA(n+1) + diphosphate</text>
        <dbReference type="Rhea" id="RHEA:21248"/>
        <dbReference type="Rhea" id="RHEA-COMP:14527"/>
        <dbReference type="Rhea" id="RHEA-COMP:17342"/>
        <dbReference type="ChEBI" id="CHEBI:33019"/>
        <dbReference type="ChEBI" id="CHEBI:61557"/>
        <dbReference type="ChEBI" id="CHEBI:140395"/>
        <dbReference type="EC" id="2.7.7.6"/>
    </reaction>
</comment>
<comment type="subunit">
    <text evidence="4">Part of the RNA polymerase complex.</text>
</comment>
<dbReference type="Gene3D" id="3.30.1360.10">
    <property type="entry name" value="RNA polymerase, RBP11-like subunit"/>
    <property type="match status" value="1"/>
</dbReference>
<evidence type="ECO:0000256" key="1">
    <source>
        <dbReference type="ARBA" id="ARBA00022478"/>
    </source>
</evidence>
<accession>A0A7C3EVP5</accession>
<dbReference type="CDD" id="cd06927">
    <property type="entry name" value="RNAP_L"/>
    <property type="match status" value="1"/>
</dbReference>
<gene>
    <name evidence="4" type="primary">rpo11</name>
    <name evidence="4" type="synonym">rpoL</name>
    <name evidence="6" type="ORF">ENS19_01325</name>
</gene>
<comment type="subcellular location">
    <subcellularLocation>
        <location evidence="4">Cytoplasm</location>
    </subcellularLocation>
</comment>
<evidence type="ECO:0000313" key="6">
    <source>
        <dbReference type="EMBL" id="HFK19903.1"/>
    </source>
</evidence>
<evidence type="ECO:0000256" key="4">
    <source>
        <dbReference type="HAMAP-Rule" id="MF_00261"/>
    </source>
</evidence>
<keyword evidence="2 4" id="KW-0804">Transcription</keyword>
<evidence type="ECO:0000256" key="3">
    <source>
        <dbReference type="ARBA" id="ARBA00025751"/>
    </source>
</evidence>
<dbReference type="PANTHER" id="PTHR13946:SF28">
    <property type="entry name" value="DNA-DIRECTED RNA POLYMERASES I AND III SUBUNIT RPAC2"/>
    <property type="match status" value="1"/>
</dbReference>
<comment type="function">
    <text evidence="4">DNA-dependent RNA polymerase (RNAP) catalyzes the transcription of DNA into RNA using the four ribonucleoside triphosphates as substrates.</text>
</comment>
<dbReference type="PROSITE" id="PS01154">
    <property type="entry name" value="RNA_POL_L_13KD"/>
    <property type="match status" value="1"/>
</dbReference>
<organism evidence="6">
    <name type="scientific">Candidatus Methanomethylicus mesodigestus</name>
    <dbReference type="NCBI Taxonomy" id="1867258"/>
    <lineage>
        <taxon>Archaea</taxon>
        <taxon>Thermoproteota</taxon>
        <taxon>Methanosuratincolia</taxon>
        <taxon>Candidatus Methanomethylicales</taxon>
        <taxon>Candidatus Methanomethylicaceae</taxon>
        <taxon>Candidatus Methanomethylicus</taxon>
    </lineage>
</organism>
<dbReference type="EC" id="2.7.7.6" evidence="4"/>
<evidence type="ECO:0000256" key="2">
    <source>
        <dbReference type="ARBA" id="ARBA00023163"/>
    </source>
</evidence>
<keyword evidence="4" id="KW-0548">Nucleotidyltransferase</keyword>
<dbReference type="HAMAP" id="MF_00261">
    <property type="entry name" value="RNApol_arch_Rpo11"/>
    <property type="match status" value="1"/>
</dbReference>
<proteinExistence type="inferred from homology"/>
<sequence>MQVKILNEAKERIEIEISGEDHTLGNYLRASLLANPKVKHAGYQIVHPLTGGIKVVVQTADGYSPREALIEALSKMESEASEFKDKLRKALK</sequence>
<keyword evidence="4" id="KW-0963">Cytoplasm</keyword>
<dbReference type="SUPFAM" id="SSF55257">
    <property type="entry name" value="RBP11-like subunits of RNA polymerase"/>
    <property type="match status" value="1"/>
</dbReference>
<dbReference type="GO" id="GO:0000428">
    <property type="term" value="C:DNA-directed RNA polymerase complex"/>
    <property type="evidence" value="ECO:0007669"/>
    <property type="project" value="UniProtKB-KW"/>
</dbReference>
<evidence type="ECO:0000259" key="5">
    <source>
        <dbReference type="Pfam" id="PF13656"/>
    </source>
</evidence>
<dbReference type="GO" id="GO:0005737">
    <property type="term" value="C:cytoplasm"/>
    <property type="evidence" value="ECO:0007669"/>
    <property type="project" value="UniProtKB-SubCell"/>
</dbReference>
<dbReference type="AlphaFoldDB" id="A0A7C3EVP5"/>